<reference evidence="2 3" key="1">
    <citation type="journal article" date="2011" name="Cell">
        <title>Insight into structure and assembly of the nuclear pore complex by utilizing the genome of a eukaryotic thermophile.</title>
        <authorList>
            <person name="Amlacher S."/>
            <person name="Sarges P."/>
            <person name="Flemming D."/>
            <person name="van Noort V."/>
            <person name="Kunze R."/>
            <person name="Devos D.P."/>
            <person name="Arumugam M."/>
            <person name="Bork P."/>
            <person name="Hurt E."/>
        </authorList>
    </citation>
    <scope>NUCLEOTIDE SEQUENCE [LARGE SCALE GENOMIC DNA]</scope>
    <source>
        <strain evidence="3">DSM 1495 / CBS 144.50 / IMI 039719</strain>
    </source>
</reference>
<dbReference type="SUPFAM" id="SSF69618">
    <property type="entry name" value="HemD-like"/>
    <property type="match status" value="1"/>
</dbReference>
<evidence type="ECO:0000259" key="1">
    <source>
        <dbReference type="Pfam" id="PF02602"/>
    </source>
</evidence>
<protein>
    <submittedName>
        <fullName evidence="2">UROS (Uroporphyrinogen-III cosynthetase)-like protein</fullName>
    </submittedName>
</protein>
<dbReference type="eggNOG" id="KOG4132">
    <property type="taxonomic scope" value="Eukaryota"/>
</dbReference>
<dbReference type="GO" id="GO:0006782">
    <property type="term" value="P:protoporphyrinogen IX biosynthetic process"/>
    <property type="evidence" value="ECO:0007669"/>
    <property type="project" value="UniProtKB-UniPathway"/>
</dbReference>
<gene>
    <name evidence="2" type="ORF">CTHT_0048480</name>
</gene>
<dbReference type="OMA" id="IHGADTG"/>
<dbReference type="InterPro" id="IPR036108">
    <property type="entry name" value="4pyrrol_syn_uPrphyn_synt_sf"/>
</dbReference>
<dbReference type="PANTHER" id="PTHR12390:SF0">
    <property type="entry name" value="UROPORPHYRINOGEN-III SYNTHASE"/>
    <property type="match status" value="1"/>
</dbReference>
<dbReference type="HOGENOM" id="CLU_051874_0_0_1"/>
<dbReference type="UniPathway" id="UPA00251">
    <property type="reaction ID" value="UER00320"/>
</dbReference>
<proteinExistence type="predicted"/>
<dbReference type="Proteomes" id="UP000008066">
    <property type="component" value="Unassembled WGS sequence"/>
</dbReference>
<dbReference type="RefSeq" id="XP_006695211.1">
    <property type="nucleotide sequence ID" value="XM_006695148.1"/>
</dbReference>
<dbReference type="STRING" id="759272.G0SB09"/>
<dbReference type="Pfam" id="PF02602">
    <property type="entry name" value="HEM4"/>
    <property type="match status" value="1"/>
</dbReference>
<dbReference type="CDD" id="cd06578">
    <property type="entry name" value="HemD"/>
    <property type="match status" value="1"/>
</dbReference>
<dbReference type="GO" id="GO:0004852">
    <property type="term" value="F:uroporphyrinogen-III synthase activity"/>
    <property type="evidence" value="ECO:0007669"/>
    <property type="project" value="InterPro"/>
</dbReference>
<evidence type="ECO:0000313" key="2">
    <source>
        <dbReference type="EMBL" id="EGS19389.1"/>
    </source>
</evidence>
<dbReference type="OrthoDB" id="5595751at2759"/>
<evidence type="ECO:0000313" key="3">
    <source>
        <dbReference type="Proteomes" id="UP000008066"/>
    </source>
</evidence>
<dbReference type="Gene3D" id="3.40.50.10090">
    <property type="match status" value="2"/>
</dbReference>
<dbReference type="PANTHER" id="PTHR12390">
    <property type="entry name" value="UROPORPHYRINOGEN III SYNTHASE"/>
    <property type="match status" value="1"/>
</dbReference>
<keyword evidence="3" id="KW-1185">Reference proteome</keyword>
<dbReference type="InterPro" id="IPR039793">
    <property type="entry name" value="UROS/Hem4"/>
</dbReference>
<dbReference type="FunFam" id="3.40.50.10090:FF:000011">
    <property type="entry name" value="Uroporphyrinogen-III synthase (UroS), putative"/>
    <property type="match status" value="1"/>
</dbReference>
<dbReference type="GeneID" id="18258886"/>
<organism evidence="3">
    <name type="scientific">Chaetomium thermophilum (strain DSM 1495 / CBS 144.50 / IMI 039719)</name>
    <name type="common">Thermochaetoides thermophila</name>
    <dbReference type="NCBI Taxonomy" id="759272"/>
    <lineage>
        <taxon>Eukaryota</taxon>
        <taxon>Fungi</taxon>
        <taxon>Dikarya</taxon>
        <taxon>Ascomycota</taxon>
        <taxon>Pezizomycotina</taxon>
        <taxon>Sordariomycetes</taxon>
        <taxon>Sordariomycetidae</taxon>
        <taxon>Sordariales</taxon>
        <taxon>Chaetomiaceae</taxon>
        <taxon>Thermochaetoides</taxon>
    </lineage>
</organism>
<accession>G0SB09</accession>
<dbReference type="EMBL" id="GL988044">
    <property type="protein sequence ID" value="EGS19389.1"/>
    <property type="molecule type" value="Genomic_DNA"/>
</dbReference>
<dbReference type="AlphaFoldDB" id="G0SB09"/>
<feature type="domain" description="Tetrapyrrole biosynthesis uroporphyrinogen III synthase" evidence="1">
    <location>
        <begin position="35"/>
        <end position="305"/>
    </location>
</feature>
<sequence length="322" mass="35259">MPTSIPVFLLKTRSSPTDAYEDLFASSTSPNGEPFSPSFVPVLEHRFDDTGLAQVRSLLKLRAIGNCQECAYGGLIFTSQRAVEAFALLVAEKKTAGVGGDNGNNPQNEQVSWPDLEDIPVYSVGPATTRALRAIPLNPPLQVIGEHTGAADELAPFIIEDYSKRYADREKKPPLLFLVGEKHRDVIPRVLREQAGWRVDEVVVYGTAELASFREDFAQRLGETVNFPVRWVVVFSPSGCEAMLAALGFLDEKTGRAKPKSNLDEKTTTSTFIATIGKTTKAHLVTKFGYEPEVCAEQPTPKAILEGIMRFMAALPQSSSRT</sequence>
<dbReference type="KEGG" id="cthr:CTHT_0048480"/>
<name>G0SB09_CHATD</name>
<dbReference type="InterPro" id="IPR003754">
    <property type="entry name" value="4pyrrol_synth_uPrphyn_synth"/>
</dbReference>
<dbReference type="GO" id="GO:0005829">
    <property type="term" value="C:cytosol"/>
    <property type="evidence" value="ECO:0007669"/>
    <property type="project" value="TreeGrafter"/>
</dbReference>
<dbReference type="GO" id="GO:0006780">
    <property type="term" value="P:uroporphyrinogen III biosynthetic process"/>
    <property type="evidence" value="ECO:0007669"/>
    <property type="project" value="InterPro"/>
</dbReference>